<name>A0A835ECG3_9POAL</name>
<evidence type="ECO:0000256" key="3">
    <source>
        <dbReference type="SAM" id="SignalP"/>
    </source>
</evidence>
<keyword evidence="1 3" id="KW-0732">Signal</keyword>
<protein>
    <recommendedName>
        <fullName evidence="4">Gnk2-homologous domain-containing protein</fullName>
    </recommendedName>
</protein>
<evidence type="ECO:0000313" key="5">
    <source>
        <dbReference type="EMBL" id="KAF8674849.1"/>
    </source>
</evidence>
<sequence length="309" mass="32418">MAPSSSCLLVLLSCLVFAGHLHTRCDAAGAAVLQALNCSTAGNYTPSGAYAGNLNQLLAALPDTTVSQNGGFFNGTAGQPGASGTAYALALCPVDVARADCRDCLAMATSNSSGLVKQCPGSSTVVAAYDQCLLRYSDVAFFGTAYTDVVYAWYGPDRLQTMVQNSYSSALKQSLAVLGSQAASSPQRFAVSKTSPYALVQCTWDLTADGCEACLGLLATNASDFMTIRSSGEVRTFSCRVRHSNDTFDVFPFADLGVVVNGTTNNTISNPGECQVSLLIPSVSYILNSLTLKLILNGFACVSKYICYY</sequence>
<dbReference type="Gene3D" id="3.30.430.20">
    <property type="entry name" value="Gnk2 domain, C-X8-C-X2-C motif"/>
    <property type="match status" value="2"/>
</dbReference>
<evidence type="ECO:0000313" key="6">
    <source>
        <dbReference type="Proteomes" id="UP000636709"/>
    </source>
</evidence>
<accession>A0A835ECG3</accession>
<dbReference type="InterPro" id="IPR002902">
    <property type="entry name" value="GNK2"/>
</dbReference>
<gene>
    <name evidence="5" type="ORF">HU200_047980</name>
</gene>
<reference evidence="5" key="1">
    <citation type="submission" date="2020-07" db="EMBL/GenBank/DDBJ databases">
        <title>Genome sequence and genetic diversity analysis of an under-domesticated orphan crop, white fonio (Digitaria exilis).</title>
        <authorList>
            <person name="Bennetzen J.L."/>
            <person name="Chen S."/>
            <person name="Ma X."/>
            <person name="Wang X."/>
            <person name="Yssel A.E.J."/>
            <person name="Chaluvadi S.R."/>
            <person name="Johnson M."/>
            <person name="Gangashetty P."/>
            <person name="Hamidou F."/>
            <person name="Sanogo M.D."/>
            <person name="Zwaenepoel A."/>
            <person name="Wallace J."/>
            <person name="Van De Peer Y."/>
            <person name="Van Deynze A."/>
        </authorList>
    </citation>
    <scope>NUCLEOTIDE SEQUENCE</scope>
    <source>
        <tissue evidence="5">Leaves</tissue>
    </source>
</reference>
<dbReference type="EMBL" id="JACEFO010002193">
    <property type="protein sequence ID" value="KAF8674849.1"/>
    <property type="molecule type" value="Genomic_DNA"/>
</dbReference>
<keyword evidence="6" id="KW-1185">Reference proteome</keyword>
<feature type="domain" description="Gnk2-homologous" evidence="4">
    <location>
        <begin position="32"/>
        <end position="141"/>
    </location>
</feature>
<organism evidence="5 6">
    <name type="scientific">Digitaria exilis</name>
    <dbReference type="NCBI Taxonomy" id="1010633"/>
    <lineage>
        <taxon>Eukaryota</taxon>
        <taxon>Viridiplantae</taxon>
        <taxon>Streptophyta</taxon>
        <taxon>Embryophyta</taxon>
        <taxon>Tracheophyta</taxon>
        <taxon>Spermatophyta</taxon>
        <taxon>Magnoliopsida</taxon>
        <taxon>Liliopsida</taxon>
        <taxon>Poales</taxon>
        <taxon>Poaceae</taxon>
        <taxon>PACMAD clade</taxon>
        <taxon>Panicoideae</taxon>
        <taxon>Panicodae</taxon>
        <taxon>Paniceae</taxon>
        <taxon>Anthephorinae</taxon>
        <taxon>Digitaria</taxon>
    </lineage>
</organism>
<dbReference type="OrthoDB" id="693273at2759"/>
<feature type="signal peptide" evidence="3">
    <location>
        <begin position="1"/>
        <end position="18"/>
    </location>
</feature>
<keyword evidence="2" id="KW-0677">Repeat</keyword>
<proteinExistence type="predicted"/>
<evidence type="ECO:0000256" key="2">
    <source>
        <dbReference type="ARBA" id="ARBA00022737"/>
    </source>
</evidence>
<dbReference type="Pfam" id="PF01657">
    <property type="entry name" value="Stress-antifung"/>
    <property type="match status" value="2"/>
</dbReference>
<evidence type="ECO:0000256" key="1">
    <source>
        <dbReference type="ARBA" id="ARBA00022729"/>
    </source>
</evidence>
<dbReference type="PANTHER" id="PTHR32099">
    <property type="entry name" value="CYSTEINE-RICH REPEAT SECRETORY PROTEIN"/>
    <property type="match status" value="1"/>
</dbReference>
<dbReference type="CDD" id="cd23509">
    <property type="entry name" value="Gnk2-like"/>
    <property type="match status" value="1"/>
</dbReference>
<feature type="domain" description="Gnk2-homologous" evidence="4">
    <location>
        <begin position="149"/>
        <end position="248"/>
    </location>
</feature>
<evidence type="ECO:0000259" key="4">
    <source>
        <dbReference type="PROSITE" id="PS51473"/>
    </source>
</evidence>
<dbReference type="PROSITE" id="PS51473">
    <property type="entry name" value="GNK2"/>
    <property type="match status" value="2"/>
</dbReference>
<dbReference type="InterPro" id="IPR038408">
    <property type="entry name" value="GNK2_sf"/>
</dbReference>
<dbReference type="PANTHER" id="PTHR32099:SF42">
    <property type="entry name" value="CYSTEINE-RICH RECEPTOR-LIKE PROTEIN KINASE 9-RELATED"/>
    <property type="match status" value="1"/>
</dbReference>
<feature type="chain" id="PRO_5032710051" description="Gnk2-homologous domain-containing protein" evidence="3">
    <location>
        <begin position="19"/>
        <end position="309"/>
    </location>
</feature>
<comment type="caution">
    <text evidence="5">The sequence shown here is derived from an EMBL/GenBank/DDBJ whole genome shotgun (WGS) entry which is preliminary data.</text>
</comment>
<dbReference type="AlphaFoldDB" id="A0A835ECG3"/>
<dbReference type="Proteomes" id="UP000636709">
    <property type="component" value="Unassembled WGS sequence"/>
</dbReference>